<evidence type="ECO:0000256" key="1">
    <source>
        <dbReference type="ARBA" id="ARBA00022563"/>
    </source>
</evidence>
<keyword evidence="2 5" id="KW-0436">Ligase</keyword>
<dbReference type="eggNOG" id="COG2759">
    <property type="taxonomic scope" value="Bacteria"/>
</dbReference>
<gene>
    <name evidence="5" type="primary">fhs2</name>
    <name evidence="5" type="ORF">TKV_c20060</name>
</gene>
<dbReference type="Gene3D" id="3.10.410.10">
    <property type="entry name" value="Formyltetrahydrofolate synthetase, domain 3"/>
    <property type="match status" value="1"/>
</dbReference>
<protein>
    <submittedName>
        <fullName evidence="5">Formate--tetrahydrofolate ligase Fhs</fullName>
        <ecNumber evidence="5">6.3.4.3</ecNumber>
    </submittedName>
</protein>
<evidence type="ECO:0000256" key="4">
    <source>
        <dbReference type="ARBA" id="ARBA00022840"/>
    </source>
</evidence>
<dbReference type="Proteomes" id="UP000029669">
    <property type="component" value="Chromosome"/>
</dbReference>
<dbReference type="GO" id="GO:0006730">
    <property type="term" value="P:one-carbon metabolic process"/>
    <property type="evidence" value="ECO:0007669"/>
    <property type="project" value="UniProtKB-KW"/>
</dbReference>
<reference evidence="6" key="1">
    <citation type="journal article" date="2015" name="Genome Announc.">
        <title>Whole-Genome Sequences of 80 Environmental and Clinical Isolates of Burkholderia pseudomallei.</title>
        <authorList>
            <person name="Johnson S.L."/>
            <person name="Baker A.L."/>
            <person name="Chain P.S."/>
            <person name="Currie B.J."/>
            <person name="Daligault H.E."/>
            <person name="Davenport K.W."/>
            <person name="Davis C.B."/>
            <person name="Inglis T.J."/>
            <person name="Kaestli M."/>
            <person name="Koren S."/>
            <person name="Mayo M."/>
            <person name="Merritt A.J."/>
            <person name="Price E.P."/>
            <person name="Sarovich D.S."/>
            <person name="Warner J."/>
            <person name="Rosovitz M.J."/>
        </authorList>
    </citation>
    <scope>NUCLEOTIDE SEQUENCE [LARGE SCALE GENOMIC DNA]</scope>
    <source>
        <strain evidence="6">DSM 2030</strain>
    </source>
</reference>
<keyword evidence="6" id="KW-1185">Reference proteome</keyword>
<dbReference type="InterPro" id="IPR027417">
    <property type="entry name" value="P-loop_NTPase"/>
</dbReference>
<accession>A0A097ATI5</accession>
<evidence type="ECO:0000313" key="5">
    <source>
        <dbReference type="EMBL" id="AIS53150.1"/>
    </source>
</evidence>
<dbReference type="EC" id="6.3.4.3" evidence="5"/>
<name>A0A097ATI5_THEKI</name>
<evidence type="ECO:0000256" key="2">
    <source>
        <dbReference type="ARBA" id="ARBA00022598"/>
    </source>
</evidence>
<dbReference type="SUPFAM" id="SSF52540">
    <property type="entry name" value="P-loop containing nucleoside triphosphate hydrolases"/>
    <property type="match status" value="1"/>
</dbReference>
<dbReference type="STRING" id="2325.TKV_c20060"/>
<sequence>MIEEGKNEYAPLYPLEMSLKEKIETIAREIYGADGVDYTPAANKEIENLENLGYGKLPICMAKTQYSLSDNPSLLGRPTNFKITVRNVKIS</sequence>
<dbReference type="KEGG" id="tki:TKV_c20060"/>
<dbReference type="Pfam" id="PF01268">
    <property type="entry name" value="FTHFS"/>
    <property type="match status" value="1"/>
</dbReference>
<dbReference type="GO" id="GO:0004329">
    <property type="term" value="F:formate-tetrahydrofolate ligase activity"/>
    <property type="evidence" value="ECO:0007669"/>
    <property type="project" value="UniProtKB-EC"/>
</dbReference>
<dbReference type="InterPro" id="IPR000559">
    <property type="entry name" value="Formate_THF_ligase"/>
</dbReference>
<dbReference type="HOGENOM" id="CLU_2426009_0_0_9"/>
<proteinExistence type="predicted"/>
<keyword evidence="4" id="KW-0067">ATP-binding</keyword>
<keyword evidence="3" id="KW-0547">Nucleotide-binding</keyword>
<organism evidence="5 6">
    <name type="scientific">Thermoanaerobacter kivui</name>
    <name type="common">Acetogenium kivui</name>
    <dbReference type="NCBI Taxonomy" id="2325"/>
    <lineage>
        <taxon>Bacteria</taxon>
        <taxon>Bacillati</taxon>
        <taxon>Bacillota</taxon>
        <taxon>Clostridia</taxon>
        <taxon>Thermoanaerobacterales</taxon>
        <taxon>Thermoanaerobacteraceae</taxon>
        <taxon>Thermoanaerobacter</taxon>
    </lineage>
</organism>
<evidence type="ECO:0000313" key="6">
    <source>
        <dbReference type="Proteomes" id="UP000029669"/>
    </source>
</evidence>
<dbReference type="EMBL" id="CP009170">
    <property type="protein sequence ID" value="AIS53150.1"/>
    <property type="molecule type" value="Genomic_DNA"/>
</dbReference>
<keyword evidence="1" id="KW-0554">One-carbon metabolism</keyword>
<evidence type="ECO:0000256" key="3">
    <source>
        <dbReference type="ARBA" id="ARBA00022741"/>
    </source>
</evidence>
<dbReference type="GO" id="GO:0005524">
    <property type="term" value="F:ATP binding"/>
    <property type="evidence" value="ECO:0007669"/>
    <property type="project" value="UniProtKB-KW"/>
</dbReference>
<dbReference type="AlphaFoldDB" id="A0A097ATI5"/>